<sequence length="116" mass="13173">MKKTLCDAIVGLWGAFVVCIGVYIVSFFIHAHSGFLPIIVGAIFFLNVGVSYTIYFNGNKRLQIANWVFFLLVLLALLLLLQIGFVYDEPNVCLSVLLLILIHLFVFFQSVKRVFR</sequence>
<name>A0AAE3QPV9_9BACT</name>
<accession>A0AAE3QPV9</accession>
<gene>
    <name evidence="2" type="ORF">QNI16_21430</name>
</gene>
<feature type="transmembrane region" description="Helical" evidence="1">
    <location>
        <begin position="12"/>
        <end position="29"/>
    </location>
</feature>
<keyword evidence="1" id="KW-1133">Transmembrane helix</keyword>
<feature type="transmembrane region" description="Helical" evidence="1">
    <location>
        <begin position="67"/>
        <end position="87"/>
    </location>
</feature>
<protein>
    <submittedName>
        <fullName evidence="2">Uncharacterized protein</fullName>
    </submittedName>
</protein>
<evidence type="ECO:0000313" key="2">
    <source>
        <dbReference type="EMBL" id="MDJ1483075.1"/>
    </source>
</evidence>
<feature type="transmembrane region" description="Helical" evidence="1">
    <location>
        <begin position="93"/>
        <end position="111"/>
    </location>
</feature>
<feature type="transmembrane region" description="Helical" evidence="1">
    <location>
        <begin position="35"/>
        <end position="55"/>
    </location>
</feature>
<evidence type="ECO:0000313" key="3">
    <source>
        <dbReference type="Proteomes" id="UP001241110"/>
    </source>
</evidence>
<organism evidence="2 3">
    <name type="scientific">Xanthocytophaga flava</name>
    <dbReference type="NCBI Taxonomy" id="3048013"/>
    <lineage>
        <taxon>Bacteria</taxon>
        <taxon>Pseudomonadati</taxon>
        <taxon>Bacteroidota</taxon>
        <taxon>Cytophagia</taxon>
        <taxon>Cytophagales</taxon>
        <taxon>Rhodocytophagaceae</taxon>
        <taxon>Xanthocytophaga</taxon>
    </lineage>
</organism>
<evidence type="ECO:0000256" key="1">
    <source>
        <dbReference type="SAM" id="Phobius"/>
    </source>
</evidence>
<dbReference type="AlphaFoldDB" id="A0AAE3QPV9"/>
<comment type="caution">
    <text evidence="2">The sequence shown here is derived from an EMBL/GenBank/DDBJ whole genome shotgun (WGS) entry which is preliminary data.</text>
</comment>
<dbReference type="Proteomes" id="UP001241110">
    <property type="component" value="Unassembled WGS sequence"/>
</dbReference>
<keyword evidence="1" id="KW-0812">Transmembrane</keyword>
<reference evidence="2" key="1">
    <citation type="submission" date="2023-05" db="EMBL/GenBank/DDBJ databases">
        <authorList>
            <person name="Zhang X."/>
        </authorList>
    </citation>
    <scope>NUCLEOTIDE SEQUENCE</scope>
    <source>
        <strain evidence="2">YF14B1</strain>
    </source>
</reference>
<dbReference type="RefSeq" id="WP_313982622.1">
    <property type="nucleotide sequence ID" value="NZ_JASJOS010000010.1"/>
</dbReference>
<dbReference type="EMBL" id="JASJOS010000010">
    <property type="protein sequence ID" value="MDJ1483075.1"/>
    <property type="molecule type" value="Genomic_DNA"/>
</dbReference>
<keyword evidence="1" id="KW-0472">Membrane</keyword>
<proteinExistence type="predicted"/>